<sequence length="219" mass="24879">MNYNIQTPWTSAKKLVDQLEIGDLIEIKRNSLLGISIYKHWAVYVGCYNGFHEVVHFSNKEGANKVVNQFGNLISAVFSIRDRKSSVRIDNFFNVCGNDKCRINNSMDKYHKPLPVEDIRSRALSKVGDLEYCVLSNNCEHLVKWTRYDLYISDQGNLGKAIIVGASAFRWSSNIYISLAVGGIYYLGLKIYDYYFKKGSSRDSTNSNHSKNQLAVLPA</sequence>
<organism evidence="7 8">
    <name type="scientific">Strongyloides venezuelensis</name>
    <name type="common">Threadworm</name>
    <dbReference type="NCBI Taxonomy" id="75913"/>
    <lineage>
        <taxon>Eukaryota</taxon>
        <taxon>Metazoa</taxon>
        <taxon>Ecdysozoa</taxon>
        <taxon>Nematoda</taxon>
        <taxon>Chromadorea</taxon>
        <taxon>Rhabditida</taxon>
        <taxon>Tylenchina</taxon>
        <taxon>Panagrolaimomorpha</taxon>
        <taxon>Strongyloidoidea</taxon>
        <taxon>Strongyloididae</taxon>
        <taxon>Strongyloides</taxon>
    </lineage>
</organism>
<evidence type="ECO:0000256" key="4">
    <source>
        <dbReference type="ARBA" id="ARBA00023098"/>
    </source>
</evidence>
<dbReference type="GO" id="GO:0004623">
    <property type="term" value="F:phospholipase A2 activity"/>
    <property type="evidence" value="ECO:0007669"/>
    <property type="project" value="TreeGrafter"/>
</dbReference>
<comment type="similarity">
    <text evidence="1">Belongs to the H-rev107 family.</text>
</comment>
<dbReference type="InterPro" id="IPR051496">
    <property type="entry name" value="H-rev107_PLA/AT"/>
</dbReference>
<dbReference type="InterPro" id="IPR007053">
    <property type="entry name" value="LRAT_dom"/>
</dbReference>
<proteinExistence type="inferred from homology"/>
<evidence type="ECO:0000256" key="5">
    <source>
        <dbReference type="SAM" id="MobiDB-lite"/>
    </source>
</evidence>
<accession>A0A0K0EUY7</accession>
<reference evidence="8" key="2">
    <citation type="submission" date="2015-08" db="UniProtKB">
        <authorList>
            <consortium name="WormBaseParasite"/>
        </authorList>
    </citation>
    <scope>IDENTIFICATION</scope>
</reference>
<protein>
    <submittedName>
        <fullName evidence="8">LRAT domain-containing protein</fullName>
    </submittedName>
</protein>
<dbReference type="GO" id="GO:0008970">
    <property type="term" value="F:phospholipase A1 activity"/>
    <property type="evidence" value="ECO:0007669"/>
    <property type="project" value="TreeGrafter"/>
</dbReference>
<feature type="region of interest" description="Disordered" evidence="5">
    <location>
        <begin position="200"/>
        <end position="219"/>
    </location>
</feature>
<feature type="compositionally biased region" description="Polar residues" evidence="5">
    <location>
        <begin position="202"/>
        <end position="213"/>
    </location>
</feature>
<reference evidence="7" key="1">
    <citation type="submission" date="2014-07" db="EMBL/GenBank/DDBJ databases">
        <authorList>
            <person name="Martin A.A"/>
            <person name="De Silva N."/>
        </authorList>
    </citation>
    <scope>NUCLEOTIDE SEQUENCE</scope>
</reference>
<dbReference type="Pfam" id="PF04970">
    <property type="entry name" value="LRAT"/>
    <property type="match status" value="1"/>
</dbReference>
<dbReference type="PANTHER" id="PTHR13943:SF77">
    <property type="entry name" value="LRAT DOMAIN-CONTAINING PROTEIN"/>
    <property type="match status" value="1"/>
</dbReference>
<dbReference type="Gene3D" id="3.90.1720.10">
    <property type="entry name" value="endopeptidase domain like (from Nostoc punctiforme)"/>
    <property type="match status" value="1"/>
</dbReference>
<evidence type="ECO:0000256" key="2">
    <source>
        <dbReference type="ARBA" id="ARBA00022679"/>
    </source>
</evidence>
<evidence type="ECO:0000313" key="8">
    <source>
        <dbReference type="WBParaSite" id="SVE_0033400.1"/>
    </source>
</evidence>
<name>A0A0K0EUY7_STRVS</name>
<dbReference type="PROSITE" id="PS51934">
    <property type="entry name" value="LRAT"/>
    <property type="match status" value="1"/>
</dbReference>
<dbReference type="WBParaSite" id="SVE_0033400.1">
    <property type="protein sequence ID" value="SVE_0033400.1"/>
    <property type="gene ID" value="SVE_0033400"/>
</dbReference>
<keyword evidence="3" id="KW-0378">Hydrolase</keyword>
<evidence type="ECO:0000313" key="7">
    <source>
        <dbReference type="Proteomes" id="UP000035680"/>
    </source>
</evidence>
<dbReference type="GO" id="GO:0005737">
    <property type="term" value="C:cytoplasm"/>
    <property type="evidence" value="ECO:0007669"/>
    <property type="project" value="TreeGrafter"/>
</dbReference>
<keyword evidence="7" id="KW-1185">Reference proteome</keyword>
<keyword evidence="4" id="KW-0443">Lipid metabolism</keyword>
<dbReference type="AlphaFoldDB" id="A0A0K0EUY7"/>
<evidence type="ECO:0000259" key="6">
    <source>
        <dbReference type="PROSITE" id="PS51934"/>
    </source>
</evidence>
<dbReference type="GO" id="GO:0016410">
    <property type="term" value="F:N-acyltransferase activity"/>
    <property type="evidence" value="ECO:0007669"/>
    <property type="project" value="TreeGrafter"/>
</dbReference>
<dbReference type="STRING" id="75913.A0A0K0EUY7"/>
<feature type="domain" description="LRAT" evidence="6">
    <location>
        <begin position="30"/>
        <end position="155"/>
    </location>
</feature>
<keyword evidence="2" id="KW-0808">Transferase</keyword>
<evidence type="ECO:0000256" key="3">
    <source>
        <dbReference type="ARBA" id="ARBA00022801"/>
    </source>
</evidence>
<dbReference type="Proteomes" id="UP000035680">
    <property type="component" value="Unassembled WGS sequence"/>
</dbReference>
<dbReference type="PANTHER" id="PTHR13943">
    <property type="entry name" value="HRAS-LIKE SUPPRESSOR - RELATED"/>
    <property type="match status" value="1"/>
</dbReference>
<dbReference type="GO" id="GO:0070292">
    <property type="term" value="P:N-acylphosphatidylethanolamine metabolic process"/>
    <property type="evidence" value="ECO:0007669"/>
    <property type="project" value="TreeGrafter"/>
</dbReference>
<evidence type="ECO:0000256" key="1">
    <source>
        <dbReference type="ARBA" id="ARBA00007824"/>
    </source>
</evidence>